<gene>
    <name evidence="1" type="ORF">LR48_Vigan05g044400</name>
</gene>
<dbReference type="Gramene" id="KOM42840">
    <property type="protein sequence ID" value="KOM42840"/>
    <property type="gene ID" value="LR48_Vigan05g044400"/>
</dbReference>
<dbReference type="AlphaFoldDB" id="A0A0L9UIV6"/>
<reference evidence="2" key="1">
    <citation type="journal article" date="2015" name="Proc. Natl. Acad. Sci. U.S.A.">
        <title>Genome sequencing of adzuki bean (Vigna angularis) provides insight into high starch and low fat accumulation and domestication.</title>
        <authorList>
            <person name="Yang K."/>
            <person name="Tian Z."/>
            <person name="Chen C."/>
            <person name="Luo L."/>
            <person name="Zhao B."/>
            <person name="Wang Z."/>
            <person name="Yu L."/>
            <person name="Li Y."/>
            <person name="Sun Y."/>
            <person name="Li W."/>
            <person name="Chen Y."/>
            <person name="Li Y."/>
            <person name="Zhang Y."/>
            <person name="Ai D."/>
            <person name="Zhao J."/>
            <person name="Shang C."/>
            <person name="Ma Y."/>
            <person name="Wu B."/>
            <person name="Wang M."/>
            <person name="Gao L."/>
            <person name="Sun D."/>
            <person name="Zhang P."/>
            <person name="Guo F."/>
            <person name="Wang W."/>
            <person name="Li Y."/>
            <person name="Wang J."/>
            <person name="Varshney R.K."/>
            <person name="Wang J."/>
            <person name="Ling H.Q."/>
            <person name="Wan P."/>
        </authorList>
    </citation>
    <scope>NUCLEOTIDE SEQUENCE</scope>
    <source>
        <strain evidence="2">cv. Jingnong 6</strain>
    </source>
</reference>
<evidence type="ECO:0000313" key="2">
    <source>
        <dbReference type="Proteomes" id="UP000053144"/>
    </source>
</evidence>
<dbReference type="Proteomes" id="UP000053144">
    <property type="component" value="Chromosome 5"/>
</dbReference>
<evidence type="ECO:0008006" key="3">
    <source>
        <dbReference type="Google" id="ProtNLM"/>
    </source>
</evidence>
<name>A0A0L9UIV6_PHAAN</name>
<accession>A0A0L9UIV6</accession>
<proteinExistence type="predicted"/>
<evidence type="ECO:0000313" key="1">
    <source>
        <dbReference type="EMBL" id="KOM42840.1"/>
    </source>
</evidence>
<dbReference type="EMBL" id="CM003375">
    <property type="protein sequence ID" value="KOM42840.1"/>
    <property type="molecule type" value="Genomic_DNA"/>
</dbReference>
<organism evidence="1 2">
    <name type="scientific">Phaseolus angularis</name>
    <name type="common">Azuki bean</name>
    <name type="synonym">Vigna angularis</name>
    <dbReference type="NCBI Taxonomy" id="3914"/>
    <lineage>
        <taxon>Eukaryota</taxon>
        <taxon>Viridiplantae</taxon>
        <taxon>Streptophyta</taxon>
        <taxon>Embryophyta</taxon>
        <taxon>Tracheophyta</taxon>
        <taxon>Spermatophyta</taxon>
        <taxon>Magnoliopsida</taxon>
        <taxon>eudicotyledons</taxon>
        <taxon>Gunneridae</taxon>
        <taxon>Pentapetalae</taxon>
        <taxon>rosids</taxon>
        <taxon>fabids</taxon>
        <taxon>Fabales</taxon>
        <taxon>Fabaceae</taxon>
        <taxon>Papilionoideae</taxon>
        <taxon>50 kb inversion clade</taxon>
        <taxon>NPAAA clade</taxon>
        <taxon>indigoferoid/millettioid clade</taxon>
        <taxon>Phaseoleae</taxon>
        <taxon>Vigna</taxon>
    </lineage>
</organism>
<sequence length="162" mass="18432">MPVAGHHHSLVRRPMDLDRLLERWSIPLDVEATSAAGVRLLPPSQFGFRVTAALALADETKRASSSLRPSQLRARFESRFLPPASFPVPDPCGGHWSIAGPFQVIVLKFMELWDVTKEYESNTMPTYKNEELQQVREKYVCDWILDVDNVLRDEVLQDLGLM</sequence>
<protein>
    <recommendedName>
        <fullName evidence="3">Ubiquitin-like protease family profile domain-containing protein</fullName>
    </recommendedName>
</protein>